<evidence type="ECO:0000313" key="2">
    <source>
        <dbReference type="Proteomes" id="UP001432322"/>
    </source>
</evidence>
<gene>
    <name evidence="1" type="ORF">PFISCL1PPCAC_25955</name>
</gene>
<dbReference type="EMBL" id="BTSY01000006">
    <property type="protein sequence ID" value="GMT34658.1"/>
    <property type="molecule type" value="Genomic_DNA"/>
</dbReference>
<evidence type="ECO:0000313" key="1">
    <source>
        <dbReference type="EMBL" id="GMT34658.1"/>
    </source>
</evidence>
<proteinExistence type="predicted"/>
<comment type="caution">
    <text evidence="1">The sequence shown here is derived from an EMBL/GenBank/DDBJ whole genome shotgun (WGS) entry which is preliminary data.</text>
</comment>
<dbReference type="AlphaFoldDB" id="A0AAV5WVG2"/>
<organism evidence="1 2">
    <name type="scientific">Pristionchus fissidentatus</name>
    <dbReference type="NCBI Taxonomy" id="1538716"/>
    <lineage>
        <taxon>Eukaryota</taxon>
        <taxon>Metazoa</taxon>
        <taxon>Ecdysozoa</taxon>
        <taxon>Nematoda</taxon>
        <taxon>Chromadorea</taxon>
        <taxon>Rhabditida</taxon>
        <taxon>Rhabditina</taxon>
        <taxon>Diplogasteromorpha</taxon>
        <taxon>Diplogasteroidea</taxon>
        <taxon>Neodiplogasteridae</taxon>
        <taxon>Pristionchus</taxon>
    </lineage>
</organism>
<feature type="non-terminal residue" evidence="1">
    <location>
        <position position="1"/>
    </location>
</feature>
<dbReference type="Proteomes" id="UP001432322">
    <property type="component" value="Unassembled WGS sequence"/>
</dbReference>
<name>A0AAV5WVG2_9BILA</name>
<keyword evidence="2" id="KW-1185">Reference proteome</keyword>
<feature type="non-terminal residue" evidence="1">
    <location>
        <position position="74"/>
    </location>
</feature>
<reference evidence="1" key="1">
    <citation type="submission" date="2023-10" db="EMBL/GenBank/DDBJ databases">
        <title>Genome assembly of Pristionchus species.</title>
        <authorList>
            <person name="Yoshida K."/>
            <person name="Sommer R.J."/>
        </authorList>
    </citation>
    <scope>NUCLEOTIDE SEQUENCE</scope>
    <source>
        <strain evidence="1">RS5133</strain>
    </source>
</reference>
<protein>
    <submittedName>
        <fullName evidence="1">Uncharacterized protein</fullName>
    </submittedName>
</protein>
<accession>A0AAV5WVG2</accession>
<sequence length="74" mass="8366">LSSIDWTRCHVDQVRCFAEGKCLNSLKDNPAQVSYYDLHRVIDISKLDQSNCSTGLQVIPFTTDKVLIYMQVSG</sequence>